<gene>
    <name evidence="10" type="ORF">BAE44_0012342</name>
</gene>
<protein>
    <recommendedName>
        <fullName evidence="9">PGG domain-containing protein</fullName>
    </recommendedName>
</protein>
<keyword evidence="6 8" id="KW-0472">Membrane</keyword>
<feature type="region of interest" description="Disordered" evidence="7">
    <location>
        <begin position="50"/>
        <end position="75"/>
    </location>
</feature>
<dbReference type="OrthoDB" id="678826at2759"/>
<accession>A0A1E5VNC7</accession>
<keyword evidence="3" id="KW-0677">Repeat</keyword>
<proteinExistence type="predicted"/>
<dbReference type="InterPro" id="IPR026961">
    <property type="entry name" value="PGG_dom"/>
</dbReference>
<evidence type="ECO:0000256" key="2">
    <source>
        <dbReference type="ARBA" id="ARBA00022692"/>
    </source>
</evidence>
<feature type="compositionally biased region" description="Acidic residues" evidence="7">
    <location>
        <begin position="54"/>
        <end position="63"/>
    </location>
</feature>
<comment type="subcellular location">
    <subcellularLocation>
        <location evidence="1">Membrane</location>
        <topology evidence="1">Multi-pass membrane protein</topology>
    </subcellularLocation>
</comment>
<dbReference type="EMBL" id="LWDX02034168">
    <property type="protein sequence ID" value="OEL26639.1"/>
    <property type="molecule type" value="Genomic_DNA"/>
</dbReference>
<evidence type="ECO:0000313" key="11">
    <source>
        <dbReference type="Proteomes" id="UP000095767"/>
    </source>
</evidence>
<organism evidence="10 11">
    <name type="scientific">Dichanthelium oligosanthes</name>
    <dbReference type="NCBI Taxonomy" id="888268"/>
    <lineage>
        <taxon>Eukaryota</taxon>
        <taxon>Viridiplantae</taxon>
        <taxon>Streptophyta</taxon>
        <taxon>Embryophyta</taxon>
        <taxon>Tracheophyta</taxon>
        <taxon>Spermatophyta</taxon>
        <taxon>Magnoliopsida</taxon>
        <taxon>Liliopsida</taxon>
        <taxon>Poales</taxon>
        <taxon>Poaceae</taxon>
        <taxon>PACMAD clade</taxon>
        <taxon>Panicoideae</taxon>
        <taxon>Panicodae</taxon>
        <taxon>Paniceae</taxon>
        <taxon>Dichantheliinae</taxon>
        <taxon>Dichanthelium</taxon>
    </lineage>
</organism>
<dbReference type="SMART" id="SM00248">
    <property type="entry name" value="ANK"/>
    <property type="match status" value="9"/>
</dbReference>
<feature type="transmembrane region" description="Helical" evidence="8">
    <location>
        <begin position="697"/>
        <end position="724"/>
    </location>
</feature>
<keyword evidence="2 8" id="KW-0812">Transmembrane</keyword>
<comment type="caution">
    <text evidence="10">The sequence shown here is derived from an EMBL/GenBank/DDBJ whole genome shotgun (WGS) entry which is preliminary data.</text>
</comment>
<feature type="transmembrane region" description="Helical" evidence="8">
    <location>
        <begin position="583"/>
        <end position="606"/>
    </location>
</feature>
<evidence type="ECO:0000313" key="10">
    <source>
        <dbReference type="EMBL" id="OEL26639.1"/>
    </source>
</evidence>
<feature type="transmembrane region" description="Helical" evidence="8">
    <location>
        <begin position="745"/>
        <end position="765"/>
    </location>
</feature>
<sequence length="772" mass="81962">MAVAAANESEQAAAGEPTPTPATAANDRPVATLDPRLFMAACRGDSNQLKELLLLEEEEEEDEKQGTEGGATGAADDMPAVAAAHVVVEVDPWARPPDDAAPCYQKPKKKKKKKKKKDAAAPAPPSGSRSTPLLDGVTIEGDSLLHVVAARGGGKKFLRCAKMIVREKKRKGGAAAMRLVLEARNNKGDTPLHCAAGAGKARMISCLVDLAAGGGGETAVKELLRKQNQCGETALHQAVRATKNKKAAIDQLMAKDSELACIPHEEGASPLYLAISLGEMEIARHLFHTTKGKLSYSGPDGQNALHAAVSRGQALPMLLGWLENDLKAADMQGGQAGEIRCSAPAADLLWQLSSQRDKNGSTPLHLAASLGGWPRAGFLSKNFGHVWAKSRSATRLLLDANLSTAYQADNKGSYPIHAAAWSGGLGAVKMLLKRCPGGATLRDGRGRSFLHVAAEEGSYGVVEYVSRRPKLSSILNAQDNNGDTALHRAVHAGNVAVSGCLIRNRQVRLDVANKDGMTPLDLSCSMIPPGFDYDMNPRRIIELSLASAGAPHGGGRPEPIYEKWVTKSDEDKESEKLTEATQVMSIVAVLIATATFASAFALPGGYRADGDSSNHAGTPVLAGSYAFNAFILADALAFVSSFLATVTLVYAGVPLVDSSIRIKYFNIANTLVYNAGRSFVAALGLALYLVLAPVDRMIAVTVCAIIFVSLLWGNMVAWGLARVANTVRARIGVRQAVLRVHARQVCFEVLVHFGSYVIIFGLPAIRKWARVK</sequence>
<dbReference type="InterPro" id="IPR002110">
    <property type="entry name" value="Ankyrin_rpt"/>
</dbReference>
<keyword evidence="5" id="KW-0040">ANK repeat</keyword>
<evidence type="ECO:0000256" key="7">
    <source>
        <dbReference type="SAM" id="MobiDB-lite"/>
    </source>
</evidence>
<feature type="transmembrane region" description="Helical" evidence="8">
    <location>
        <begin position="671"/>
        <end position="691"/>
    </location>
</feature>
<feature type="compositionally biased region" description="Low complexity" evidence="7">
    <location>
        <begin position="1"/>
        <end position="25"/>
    </location>
</feature>
<feature type="region of interest" description="Disordered" evidence="7">
    <location>
        <begin position="1"/>
        <end position="30"/>
    </location>
</feature>
<dbReference type="Gene3D" id="1.25.40.20">
    <property type="entry name" value="Ankyrin repeat-containing domain"/>
    <property type="match status" value="3"/>
</dbReference>
<dbReference type="PANTHER" id="PTHR24186:SF50">
    <property type="entry name" value="ANKYRIN REPEAT-CONTAINING PROTEIN ITN1-LIKE ISOFORM X1"/>
    <property type="match status" value="1"/>
</dbReference>
<dbReference type="SUPFAM" id="SSF48403">
    <property type="entry name" value="Ankyrin repeat"/>
    <property type="match status" value="1"/>
</dbReference>
<evidence type="ECO:0000256" key="1">
    <source>
        <dbReference type="ARBA" id="ARBA00004141"/>
    </source>
</evidence>
<feature type="transmembrane region" description="Helical" evidence="8">
    <location>
        <begin position="626"/>
        <end position="650"/>
    </location>
</feature>
<feature type="region of interest" description="Disordered" evidence="7">
    <location>
        <begin position="93"/>
        <end position="134"/>
    </location>
</feature>
<name>A0A1E5VNC7_9POAL</name>
<feature type="compositionally biased region" description="Basic residues" evidence="7">
    <location>
        <begin position="106"/>
        <end position="117"/>
    </location>
</feature>
<evidence type="ECO:0000256" key="6">
    <source>
        <dbReference type="ARBA" id="ARBA00023136"/>
    </source>
</evidence>
<dbReference type="STRING" id="888268.A0A1E5VNC7"/>
<dbReference type="PANTHER" id="PTHR24186">
    <property type="entry name" value="PROTEIN PHOSPHATASE 1 REGULATORY SUBUNIT"/>
    <property type="match status" value="1"/>
</dbReference>
<dbReference type="Pfam" id="PF12796">
    <property type="entry name" value="Ank_2"/>
    <property type="match status" value="2"/>
</dbReference>
<dbReference type="GO" id="GO:0005886">
    <property type="term" value="C:plasma membrane"/>
    <property type="evidence" value="ECO:0007669"/>
    <property type="project" value="TreeGrafter"/>
</dbReference>
<dbReference type="AlphaFoldDB" id="A0A1E5VNC7"/>
<evidence type="ECO:0000256" key="5">
    <source>
        <dbReference type="ARBA" id="ARBA00023043"/>
    </source>
</evidence>
<keyword evidence="4 8" id="KW-1133">Transmembrane helix</keyword>
<dbReference type="InterPro" id="IPR036770">
    <property type="entry name" value="Ankyrin_rpt-contain_sf"/>
</dbReference>
<dbReference type="Proteomes" id="UP000095767">
    <property type="component" value="Unassembled WGS sequence"/>
</dbReference>
<evidence type="ECO:0000259" key="9">
    <source>
        <dbReference type="Pfam" id="PF13962"/>
    </source>
</evidence>
<feature type="domain" description="PGG" evidence="9">
    <location>
        <begin position="575"/>
        <end position="689"/>
    </location>
</feature>
<reference evidence="10 11" key="1">
    <citation type="submission" date="2016-09" db="EMBL/GenBank/DDBJ databases">
        <title>The draft genome of Dichanthelium oligosanthes: A C3 panicoid grass species.</title>
        <authorList>
            <person name="Studer A.J."/>
            <person name="Schnable J.C."/>
            <person name="Brutnell T.P."/>
        </authorList>
    </citation>
    <scope>NUCLEOTIDE SEQUENCE [LARGE SCALE GENOMIC DNA]</scope>
    <source>
        <strain evidence="11">cv. Kellogg 1175</strain>
        <tissue evidence="10">Leaf</tissue>
    </source>
</reference>
<dbReference type="Pfam" id="PF13962">
    <property type="entry name" value="PGG"/>
    <property type="match status" value="1"/>
</dbReference>
<evidence type="ECO:0000256" key="3">
    <source>
        <dbReference type="ARBA" id="ARBA00022737"/>
    </source>
</evidence>
<evidence type="ECO:0000256" key="8">
    <source>
        <dbReference type="SAM" id="Phobius"/>
    </source>
</evidence>
<keyword evidence="11" id="KW-1185">Reference proteome</keyword>
<evidence type="ECO:0000256" key="4">
    <source>
        <dbReference type="ARBA" id="ARBA00022989"/>
    </source>
</evidence>